<dbReference type="PANTHER" id="PTHR22870:SF408">
    <property type="entry name" value="OS09G0560450 PROTEIN"/>
    <property type="match status" value="1"/>
</dbReference>
<dbReference type="PROSITE" id="PS50181">
    <property type="entry name" value="FBOX"/>
    <property type="match status" value="1"/>
</dbReference>
<dbReference type="InterPro" id="IPR051210">
    <property type="entry name" value="Ub_ligase/GEF_domain"/>
</dbReference>
<feature type="domain" description="F-box" evidence="3">
    <location>
        <begin position="2"/>
        <end position="48"/>
    </location>
</feature>
<evidence type="ECO:0000259" key="3">
    <source>
        <dbReference type="PROSITE" id="PS50181"/>
    </source>
</evidence>
<dbReference type="EMBL" id="CAVMBE010000003">
    <property type="protein sequence ID" value="CAK3798828.1"/>
    <property type="molecule type" value="Genomic_DNA"/>
</dbReference>
<evidence type="ECO:0000256" key="2">
    <source>
        <dbReference type="SAM" id="MobiDB-lite"/>
    </source>
</evidence>
<gene>
    <name evidence="4" type="ORF">LECACI_7A000826</name>
</gene>
<dbReference type="SUPFAM" id="SSF81383">
    <property type="entry name" value="F-box domain"/>
    <property type="match status" value="1"/>
</dbReference>
<dbReference type="AlphaFoldDB" id="A0AAI8YRU0"/>
<organism evidence="4 5">
    <name type="scientific">Lecanosticta acicola</name>
    <dbReference type="NCBI Taxonomy" id="111012"/>
    <lineage>
        <taxon>Eukaryota</taxon>
        <taxon>Fungi</taxon>
        <taxon>Dikarya</taxon>
        <taxon>Ascomycota</taxon>
        <taxon>Pezizomycotina</taxon>
        <taxon>Dothideomycetes</taxon>
        <taxon>Dothideomycetidae</taxon>
        <taxon>Mycosphaerellales</taxon>
        <taxon>Mycosphaerellaceae</taxon>
        <taxon>Lecanosticta</taxon>
    </lineage>
</organism>
<protein>
    <submittedName>
        <fullName evidence="4">Sphingolipid C4-hydroxylase sur2</fullName>
    </submittedName>
</protein>
<feature type="region of interest" description="Disordered" evidence="2">
    <location>
        <begin position="677"/>
        <end position="696"/>
    </location>
</feature>
<dbReference type="Gene3D" id="2.130.10.30">
    <property type="entry name" value="Regulator of chromosome condensation 1/beta-lactamase-inhibitor protein II"/>
    <property type="match status" value="1"/>
</dbReference>
<reference evidence="4" key="1">
    <citation type="submission" date="2023-11" db="EMBL/GenBank/DDBJ databases">
        <authorList>
            <person name="Alioto T."/>
            <person name="Alioto T."/>
            <person name="Gomez Garrido J."/>
        </authorList>
    </citation>
    <scope>NUCLEOTIDE SEQUENCE</scope>
</reference>
<dbReference type="SUPFAM" id="SSF50985">
    <property type="entry name" value="RCC1/BLIP-II"/>
    <property type="match status" value="1"/>
</dbReference>
<feature type="region of interest" description="Disordered" evidence="2">
    <location>
        <begin position="607"/>
        <end position="643"/>
    </location>
</feature>
<evidence type="ECO:0000313" key="4">
    <source>
        <dbReference type="EMBL" id="CAK3798828.1"/>
    </source>
</evidence>
<comment type="caution">
    <text evidence="4">The sequence shown here is derived from an EMBL/GenBank/DDBJ whole genome shotgun (WGS) entry which is preliminary data.</text>
</comment>
<accession>A0AAI8YRU0</accession>
<keyword evidence="5" id="KW-1185">Reference proteome</keyword>
<dbReference type="Proteomes" id="UP001296104">
    <property type="component" value="Unassembled WGS sequence"/>
</dbReference>
<evidence type="ECO:0000256" key="1">
    <source>
        <dbReference type="ARBA" id="ARBA00022737"/>
    </source>
</evidence>
<proteinExistence type="predicted"/>
<sequence length="751" mass="84041">MTSALLELPVDIIHLILPYLDVASFNHFTSTCSALHSFTYDDTYWSALVRRDFRVPNQPVVENDGRRWRRLYKRLRTQSKVFTWGNNDKGCWGHSYETGRQPMPLRMRGGRRIIVQRRIRHHMSWPGEMQGTEELGVISDLQCGGWSTTLLTSKGALYTVGVMDGLHFVPQYGVQTEKLQLAPLRFPSGMLQPTDTYDPSTATRQFSSGRSHVLALSDSGRIWSWQNIDYPALHVKFIHHETKEDGRERGKAVVRKVVAGWNKSAALIEGSGIVLWEPLRMEPNETEALDAALVLETAVVPQTNYVIPQDRRQGDPDDYLATAVGEVQSFIVLEHSVLFNTSLGKIFAAQITWDDETQSVGDPVELSVPRAKDDPGEASFVTDVQGSFRNFAVFTKSGAVLTSHEDRLVDVLTRQNHSQRGLFRRIPALQNKQVISLAFGDYHFHALHSPGYITSYGYEPQNCGALGLGGGAAPESRLRGIRSQGIGGDGHLVPHAYTEGRRVWFEKEKREWLTFLTSGALDEAEAAERMRMSIGSPNVNAQGEVSEWIEQESRDWEGKYGIHEDGGDGLGAYFALNVTAAGWHSGALVLVNEDMVQKLQEAVEVPLESEQQAFEASPKHEPAEGEAGPSARSDPATSNEAPANTSLFDRAADFGRFFLGLPPYNVSSASYDPNAVRLPNTANPRHRDPQPLDYGASPREGYRYVWSRDHFPRLRLSDGTEMPGTVPFDEWRYGRPEWKLDWEHEDLAPPE</sequence>
<dbReference type="InterPro" id="IPR009091">
    <property type="entry name" value="RCC1/BLIP-II"/>
</dbReference>
<dbReference type="PANTHER" id="PTHR22870">
    <property type="entry name" value="REGULATOR OF CHROMOSOME CONDENSATION"/>
    <property type="match status" value="1"/>
</dbReference>
<dbReference type="InterPro" id="IPR001810">
    <property type="entry name" value="F-box_dom"/>
</dbReference>
<keyword evidence="1" id="KW-0677">Repeat</keyword>
<name>A0AAI8YRU0_9PEZI</name>
<dbReference type="InterPro" id="IPR036047">
    <property type="entry name" value="F-box-like_dom_sf"/>
</dbReference>
<evidence type="ECO:0000313" key="5">
    <source>
        <dbReference type="Proteomes" id="UP001296104"/>
    </source>
</evidence>